<reference evidence="1 2" key="1">
    <citation type="submission" date="2023-12" db="EMBL/GenBank/DDBJ databases">
        <title>Genomic sequences of Capnocytophaga and Parvimonas strains.</title>
        <authorList>
            <person name="Watt R.M."/>
            <person name="Wang M."/>
            <person name="Yang T."/>
            <person name="Tong W.M."/>
        </authorList>
    </citation>
    <scope>NUCLEOTIDE SEQUENCE [LARGE SCALE GENOMIC DNA]</scope>
    <source>
        <strain evidence="1 2">CCUG 13096</strain>
    </source>
</reference>
<gene>
    <name evidence="1" type="ORF">VJJ08_12665</name>
</gene>
<proteinExistence type="predicted"/>
<sequence length="79" mass="9020">METAITFATSNREKLRTIISFIESLDVPIINIEEPPAIEITPQLAQYLEKIESRNTPFEECEDFDIMINEVAAEYGITL</sequence>
<dbReference type="RefSeq" id="WP_323984193.1">
    <property type="nucleotide sequence ID" value="NZ_JAYKBW010000016.1"/>
</dbReference>
<dbReference type="EMBL" id="JAYKBW010000016">
    <property type="protein sequence ID" value="MEB3076139.1"/>
    <property type="molecule type" value="Genomic_DNA"/>
</dbReference>
<comment type="caution">
    <text evidence="1">The sequence shown here is derived from an EMBL/GenBank/DDBJ whole genome shotgun (WGS) entry which is preliminary data.</text>
</comment>
<evidence type="ECO:0008006" key="3">
    <source>
        <dbReference type="Google" id="ProtNLM"/>
    </source>
</evidence>
<evidence type="ECO:0000313" key="1">
    <source>
        <dbReference type="EMBL" id="MEB3076139.1"/>
    </source>
</evidence>
<dbReference type="Proteomes" id="UP001311730">
    <property type="component" value="Unassembled WGS sequence"/>
</dbReference>
<evidence type="ECO:0000313" key="2">
    <source>
        <dbReference type="Proteomes" id="UP001311730"/>
    </source>
</evidence>
<name>A0ABU5ZB11_9FLAO</name>
<accession>A0ABU5ZB11</accession>
<organism evidence="1 2">
    <name type="scientific">Capnocytophaga gingivalis</name>
    <dbReference type="NCBI Taxonomy" id="1017"/>
    <lineage>
        <taxon>Bacteria</taxon>
        <taxon>Pseudomonadati</taxon>
        <taxon>Bacteroidota</taxon>
        <taxon>Flavobacteriia</taxon>
        <taxon>Flavobacteriales</taxon>
        <taxon>Flavobacteriaceae</taxon>
        <taxon>Capnocytophaga</taxon>
    </lineage>
</organism>
<keyword evidence="2" id="KW-1185">Reference proteome</keyword>
<protein>
    <recommendedName>
        <fullName evidence="3">Non-canonical purine NTP pyrophosphatase</fullName>
    </recommendedName>
</protein>